<evidence type="ECO:0000313" key="2">
    <source>
        <dbReference type="EMBL" id="KAF0899745.1"/>
    </source>
</evidence>
<feature type="transmembrane region" description="Helical" evidence="1">
    <location>
        <begin position="31"/>
        <end position="53"/>
    </location>
</feature>
<evidence type="ECO:0000256" key="1">
    <source>
        <dbReference type="SAM" id="Phobius"/>
    </source>
</evidence>
<dbReference type="Proteomes" id="UP000479710">
    <property type="component" value="Unassembled WGS sequence"/>
</dbReference>
<gene>
    <name evidence="2" type="ORF">E2562_024072</name>
</gene>
<keyword evidence="1" id="KW-0472">Membrane</keyword>
<keyword evidence="3" id="KW-1185">Reference proteome</keyword>
<dbReference type="AlphaFoldDB" id="A0A6G1CGI9"/>
<sequence>RVKDAEQDATKVAYDILVTTKENDDVNVTDVFGLIDQILLPYSFIGYFILFVLDMSARSVSILDPLPIPYETKEFLGRIKN</sequence>
<protein>
    <submittedName>
        <fullName evidence="2">Uncharacterized protein</fullName>
    </submittedName>
</protein>
<dbReference type="EMBL" id="SPHZ02000009">
    <property type="protein sequence ID" value="KAF0899745.1"/>
    <property type="molecule type" value="Genomic_DNA"/>
</dbReference>
<keyword evidence="1" id="KW-0812">Transmembrane</keyword>
<accession>A0A6G1CGI9</accession>
<comment type="caution">
    <text evidence="2">The sequence shown here is derived from an EMBL/GenBank/DDBJ whole genome shotgun (WGS) entry which is preliminary data.</text>
</comment>
<reference evidence="2 3" key="1">
    <citation type="submission" date="2019-11" db="EMBL/GenBank/DDBJ databases">
        <title>Whole genome sequence of Oryza granulata.</title>
        <authorList>
            <person name="Li W."/>
        </authorList>
    </citation>
    <scope>NUCLEOTIDE SEQUENCE [LARGE SCALE GENOMIC DNA]</scope>
    <source>
        <strain evidence="3">cv. Menghai</strain>
        <tissue evidence="2">Leaf</tissue>
    </source>
</reference>
<feature type="non-terminal residue" evidence="2">
    <location>
        <position position="1"/>
    </location>
</feature>
<organism evidence="2 3">
    <name type="scientific">Oryza meyeriana var. granulata</name>
    <dbReference type="NCBI Taxonomy" id="110450"/>
    <lineage>
        <taxon>Eukaryota</taxon>
        <taxon>Viridiplantae</taxon>
        <taxon>Streptophyta</taxon>
        <taxon>Embryophyta</taxon>
        <taxon>Tracheophyta</taxon>
        <taxon>Spermatophyta</taxon>
        <taxon>Magnoliopsida</taxon>
        <taxon>Liliopsida</taxon>
        <taxon>Poales</taxon>
        <taxon>Poaceae</taxon>
        <taxon>BOP clade</taxon>
        <taxon>Oryzoideae</taxon>
        <taxon>Oryzeae</taxon>
        <taxon>Oryzinae</taxon>
        <taxon>Oryza</taxon>
        <taxon>Oryza meyeriana</taxon>
    </lineage>
</organism>
<evidence type="ECO:0000313" key="3">
    <source>
        <dbReference type="Proteomes" id="UP000479710"/>
    </source>
</evidence>
<keyword evidence="1" id="KW-1133">Transmembrane helix</keyword>
<name>A0A6G1CGI9_9ORYZ</name>
<dbReference type="OrthoDB" id="686723at2759"/>
<proteinExistence type="predicted"/>